<evidence type="ECO:0000313" key="12">
    <source>
        <dbReference type="Proteomes" id="UP000469559"/>
    </source>
</evidence>
<dbReference type="SUPFAM" id="SSF56112">
    <property type="entry name" value="Protein kinase-like (PK-like)"/>
    <property type="match status" value="1"/>
</dbReference>
<dbReference type="InterPro" id="IPR050167">
    <property type="entry name" value="Ser_Thr_protein_kinase"/>
</dbReference>
<comment type="caution">
    <text evidence="11">The sequence shown here is derived from an EMBL/GenBank/DDBJ whole genome shotgun (WGS) entry which is preliminary data.</text>
</comment>
<evidence type="ECO:0000256" key="5">
    <source>
        <dbReference type="ARBA" id="ARBA00019973"/>
    </source>
</evidence>
<dbReference type="PROSITE" id="PS00109">
    <property type="entry name" value="PROTEIN_KINASE_TYR"/>
    <property type="match status" value="1"/>
</dbReference>
<protein>
    <recommendedName>
        <fullName evidence="5">EKC/KEOPS complex subunit BUD32</fullName>
        <ecNumber evidence="3">2.7.11.1</ecNumber>
    </recommendedName>
    <alternativeName>
        <fullName evidence="6 7">Atypical Serine/threonine protein kinase BUD32</fullName>
    </alternativeName>
    <alternativeName>
        <fullName evidence="4">EKC/KEOPS complex subunit bud32</fullName>
    </alternativeName>
</protein>
<evidence type="ECO:0000256" key="8">
    <source>
        <dbReference type="ARBA" id="ARBA00047899"/>
    </source>
</evidence>
<dbReference type="Gene3D" id="1.10.510.10">
    <property type="entry name" value="Transferase(Phosphotransferase) domain 1"/>
    <property type="match status" value="1"/>
</dbReference>
<keyword evidence="12" id="KW-1185">Reference proteome</keyword>
<feature type="domain" description="Protein kinase" evidence="10">
    <location>
        <begin position="1"/>
        <end position="303"/>
    </location>
</feature>
<dbReference type="Pfam" id="PF07714">
    <property type="entry name" value="PK_Tyr_Ser-Thr"/>
    <property type="match status" value="1"/>
</dbReference>
<reference evidence="11 12" key="1">
    <citation type="submission" date="2018-05" db="EMBL/GenBank/DDBJ databases">
        <title>Whole genome sequencing for identification of molecular markers to develop diagnostic detection tools for the regulated plant pathogen Lachnellula willkommii.</title>
        <authorList>
            <person name="Giroux E."/>
            <person name="Bilodeau G."/>
        </authorList>
    </citation>
    <scope>NUCLEOTIDE SEQUENCE [LARGE SCALE GENOMIC DNA]</scope>
    <source>
        <strain evidence="11 12">CBS 203.66</strain>
    </source>
</reference>
<dbReference type="InterPro" id="IPR011009">
    <property type="entry name" value="Kinase-like_dom_sf"/>
</dbReference>
<dbReference type="InterPro" id="IPR001245">
    <property type="entry name" value="Ser-Thr/Tyr_kinase_cat_dom"/>
</dbReference>
<evidence type="ECO:0000256" key="6">
    <source>
        <dbReference type="ARBA" id="ARBA00030980"/>
    </source>
</evidence>
<evidence type="ECO:0000313" key="11">
    <source>
        <dbReference type="EMBL" id="TVY13037.1"/>
    </source>
</evidence>
<sequence length="303" mass="33532">VRGEGPSAALAPEYNPCVATIVGRGSTSIIRRLRFHVVLKCPRLEWWNQQDGTAHESANSVRHSFKVEEEILGILGSHPRIIRFLGCSKEPKGLLFAEASKGSLQAYLDHHNDKVNIHLRMAWRFEAGEAVQYLHSKGVIHSDLRPDNYLLNTDDSLCVCDFGGSTCGAIDGGGLPDSGFFNPGNGWVSTMGTDIFSLGSVYYFIMTGHWPYKLPGPFVSVAEKLEYEERVDALFSKGEFPLVDNLAAGTIIHSCWMVAYKDVGAMLLEQETLCMQLFENVRNVRKSEAPFAFAKQDVSTKGN</sequence>
<evidence type="ECO:0000256" key="9">
    <source>
        <dbReference type="ARBA" id="ARBA00048679"/>
    </source>
</evidence>
<dbReference type="GO" id="GO:0005737">
    <property type="term" value="C:cytoplasm"/>
    <property type="evidence" value="ECO:0007669"/>
    <property type="project" value="TreeGrafter"/>
</dbReference>
<dbReference type="PROSITE" id="PS50011">
    <property type="entry name" value="PROTEIN_KINASE_DOM"/>
    <property type="match status" value="1"/>
</dbReference>
<comment type="function">
    <text evidence="1">Component of the EKC/KEOPS complex that is required for the formation of a threonylcarbamoyl group on adenosine at position 37 (t(6)A37) in tRNAs that read codons beginning with adenine. The complex is probably involved in the transfer of the threonylcarbamoyl moiety of threonylcarbamoyl-AMP (TC-AMP) to the N6 group of A37. BUD32 has ATPase activity in the context of the EKC/KEOPS complex and likely plays a supporting role to the catalytic subunit KAE1. The EKC/KEOPS complex also promotes both telomere uncapping and telomere elongation. The complex is required for efficient recruitment of transcriptional coactivators.</text>
</comment>
<evidence type="ECO:0000256" key="7">
    <source>
        <dbReference type="ARBA" id="ARBA00033194"/>
    </source>
</evidence>
<dbReference type="PANTHER" id="PTHR23257">
    <property type="entry name" value="SERINE-THREONINE PROTEIN KINASE"/>
    <property type="match status" value="1"/>
</dbReference>
<dbReference type="AlphaFoldDB" id="A0A8T9B0B3"/>
<gene>
    <name evidence="11" type="primary">HT1_0</name>
    <name evidence="11" type="ORF">LARI1_G009338</name>
</gene>
<dbReference type="InterPro" id="IPR000719">
    <property type="entry name" value="Prot_kinase_dom"/>
</dbReference>
<dbReference type="EC" id="2.7.11.1" evidence="3"/>
<organism evidence="11 12">
    <name type="scientific">Lachnellula arida</name>
    <dbReference type="NCBI Taxonomy" id="1316785"/>
    <lineage>
        <taxon>Eukaryota</taxon>
        <taxon>Fungi</taxon>
        <taxon>Dikarya</taxon>
        <taxon>Ascomycota</taxon>
        <taxon>Pezizomycotina</taxon>
        <taxon>Leotiomycetes</taxon>
        <taxon>Helotiales</taxon>
        <taxon>Lachnaceae</taxon>
        <taxon>Lachnellula</taxon>
    </lineage>
</organism>
<evidence type="ECO:0000259" key="10">
    <source>
        <dbReference type="PROSITE" id="PS50011"/>
    </source>
</evidence>
<dbReference type="EMBL" id="QGMF01001148">
    <property type="protein sequence ID" value="TVY13037.1"/>
    <property type="molecule type" value="Genomic_DNA"/>
</dbReference>
<dbReference type="GO" id="GO:0005524">
    <property type="term" value="F:ATP binding"/>
    <property type="evidence" value="ECO:0007669"/>
    <property type="project" value="InterPro"/>
</dbReference>
<evidence type="ECO:0000256" key="3">
    <source>
        <dbReference type="ARBA" id="ARBA00012513"/>
    </source>
</evidence>
<comment type="catalytic activity">
    <reaction evidence="9">
        <text>L-seryl-[protein] + ATP = O-phospho-L-seryl-[protein] + ADP + H(+)</text>
        <dbReference type="Rhea" id="RHEA:17989"/>
        <dbReference type="Rhea" id="RHEA-COMP:9863"/>
        <dbReference type="Rhea" id="RHEA-COMP:11604"/>
        <dbReference type="ChEBI" id="CHEBI:15378"/>
        <dbReference type="ChEBI" id="CHEBI:29999"/>
        <dbReference type="ChEBI" id="CHEBI:30616"/>
        <dbReference type="ChEBI" id="CHEBI:83421"/>
        <dbReference type="ChEBI" id="CHEBI:456216"/>
        <dbReference type="EC" id="2.7.11.1"/>
    </reaction>
</comment>
<accession>A0A8T9B0B3</accession>
<dbReference type="InterPro" id="IPR008266">
    <property type="entry name" value="Tyr_kinase_AS"/>
</dbReference>
<comment type="catalytic activity">
    <reaction evidence="8">
        <text>L-threonyl-[protein] + ATP = O-phospho-L-threonyl-[protein] + ADP + H(+)</text>
        <dbReference type="Rhea" id="RHEA:46608"/>
        <dbReference type="Rhea" id="RHEA-COMP:11060"/>
        <dbReference type="Rhea" id="RHEA-COMP:11605"/>
        <dbReference type="ChEBI" id="CHEBI:15378"/>
        <dbReference type="ChEBI" id="CHEBI:30013"/>
        <dbReference type="ChEBI" id="CHEBI:30616"/>
        <dbReference type="ChEBI" id="CHEBI:61977"/>
        <dbReference type="ChEBI" id="CHEBI:456216"/>
        <dbReference type="EC" id="2.7.11.1"/>
    </reaction>
</comment>
<evidence type="ECO:0000256" key="2">
    <source>
        <dbReference type="ARBA" id="ARBA00011534"/>
    </source>
</evidence>
<proteinExistence type="predicted"/>
<dbReference type="OrthoDB" id="1668230at2759"/>
<name>A0A8T9B0B3_9HELO</name>
<dbReference type="GO" id="GO:0007165">
    <property type="term" value="P:signal transduction"/>
    <property type="evidence" value="ECO:0007669"/>
    <property type="project" value="TreeGrafter"/>
</dbReference>
<feature type="non-terminal residue" evidence="11">
    <location>
        <position position="1"/>
    </location>
</feature>
<keyword evidence="11" id="KW-0808">Transferase</keyword>
<comment type="subunit">
    <text evidence="2">Component of the EKC/KEOPS complex composed of at least BUD32, CGI121, GON7, KAE1 and PCC1; the whole complex dimerizes.</text>
</comment>
<evidence type="ECO:0000256" key="1">
    <source>
        <dbReference type="ARBA" id="ARBA00003747"/>
    </source>
</evidence>
<dbReference type="Proteomes" id="UP000469559">
    <property type="component" value="Unassembled WGS sequence"/>
</dbReference>
<dbReference type="GO" id="GO:0004674">
    <property type="term" value="F:protein serine/threonine kinase activity"/>
    <property type="evidence" value="ECO:0007669"/>
    <property type="project" value="UniProtKB-EC"/>
</dbReference>
<keyword evidence="11" id="KW-0418">Kinase</keyword>
<evidence type="ECO:0000256" key="4">
    <source>
        <dbReference type="ARBA" id="ARBA00013948"/>
    </source>
</evidence>